<name>A0A9W7AVM5_9STRA</name>
<dbReference type="InterPro" id="IPR032675">
    <property type="entry name" value="LRR_dom_sf"/>
</dbReference>
<dbReference type="Proteomes" id="UP001165122">
    <property type="component" value="Unassembled WGS sequence"/>
</dbReference>
<proteinExistence type="predicted"/>
<dbReference type="Gene3D" id="3.80.10.10">
    <property type="entry name" value="Ribonuclease Inhibitor"/>
    <property type="match status" value="1"/>
</dbReference>
<evidence type="ECO:0000313" key="1">
    <source>
        <dbReference type="EMBL" id="GMH74755.1"/>
    </source>
</evidence>
<evidence type="ECO:0000313" key="2">
    <source>
        <dbReference type="Proteomes" id="UP001165122"/>
    </source>
</evidence>
<organism evidence="1 2">
    <name type="scientific">Triparma laevis f. longispina</name>
    <dbReference type="NCBI Taxonomy" id="1714387"/>
    <lineage>
        <taxon>Eukaryota</taxon>
        <taxon>Sar</taxon>
        <taxon>Stramenopiles</taxon>
        <taxon>Ochrophyta</taxon>
        <taxon>Bolidophyceae</taxon>
        <taxon>Parmales</taxon>
        <taxon>Triparmaceae</taxon>
        <taxon>Triparma</taxon>
    </lineage>
</organism>
<keyword evidence="2" id="KW-1185">Reference proteome</keyword>
<dbReference type="AlphaFoldDB" id="A0A9W7AVM5"/>
<sequence length="178" mass="19857">MVAALSLKKAELKTKIASTTPPPPPVDDFLSTNDFRRYLSQHISVQDLLRTFRLVCKQLRDVAEEIIDPGVESGELQVLDGRDFSYVDDEVLEERHKLVTRAIFLLNATKVGEYVCRYTNLVIVEIPEGVVRIRAHAFACCSSLTTVSFPGPPSNIIVNNPYIDVTSEVVAHLCSQQI</sequence>
<dbReference type="OrthoDB" id="10264456at2759"/>
<comment type="caution">
    <text evidence="1">The sequence shown here is derived from an EMBL/GenBank/DDBJ whole genome shotgun (WGS) entry which is preliminary data.</text>
</comment>
<reference evidence="2" key="1">
    <citation type="journal article" date="2023" name="Commun. Biol.">
        <title>Genome analysis of Parmales, the sister group of diatoms, reveals the evolutionary specialization of diatoms from phago-mixotrophs to photoautotrophs.</title>
        <authorList>
            <person name="Ban H."/>
            <person name="Sato S."/>
            <person name="Yoshikawa S."/>
            <person name="Yamada K."/>
            <person name="Nakamura Y."/>
            <person name="Ichinomiya M."/>
            <person name="Sato N."/>
            <person name="Blanc-Mathieu R."/>
            <person name="Endo H."/>
            <person name="Kuwata A."/>
            <person name="Ogata H."/>
        </authorList>
    </citation>
    <scope>NUCLEOTIDE SEQUENCE [LARGE SCALE GENOMIC DNA]</scope>
    <source>
        <strain evidence="2">NIES 3700</strain>
    </source>
</reference>
<accession>A0A9W7AVM5</accession>
<gene>
    <name evidence="1" type="ORF">TrLO_g3374</name>
</gene>
<dbReference type="EMBL" id="BRXW01000701">
    <property type="protein sequence ID" value="GMH74755.1"/>
    <property type="molecule type" value="Genomic_DNA"/>
</dbReference>
<protein>
    <submittedName>
        <fullName evidence="1">Uncharacterized protein</fullName>
    </submittedName>
</protein>